<dbReference type="Pfam" id="PF00890">
    <property type="entry name" value="FAD_binding_2"/>
    <property type="match status" value="1"/>
</dbReference>
<dbReference type="InterPro" id="IPR036188">
    <property type="entry name" value="FAD/NAD-bd_sf"/>
</dbReference>
<dbReference type="SUPFAM" id="SSF56425">
    <property type="entry name" value="Succinate dehydrogenase/fumarate reductase flavoprotein, catalytic domain"/>
    <property type="match status" value="1"/>
</dbReference>
<sequence>MDQKRRNFLQGSLLASGAVLAGAVEAAPEPPKPPKEPKPPKDPKGPKPPKAETYDVVVVGAGFAGMCAALEAAEQGAKTVLLEKMGRPDGTTVYSSGWIAAVGSRFQKNHPEDSKEAFFQDMMKLSGYRSDPELVRVYADEAGDGIDWLADHGTPFFLWENLPAPELSRCVISPGEGITGGSKLLRCLMAALEKAGVPIVYNTKAVHLLKSPNWDVEGVHCLTPEGPKDYRARGGVILTTGGFGANEAMVGQYIGPWAAKLIVRGSPWITGENILMAQEVQARLVNMDQFYAGPITPTGHANPSPLMHAGYGIQVGTNGKRFVPETWLQVPKAKAIAQRTPDNRSFMLIGEDANANDNILSATIERFARLGYHVFKGETIEEVAKAAGVPADALVETVRVFNEAVKAGKAKELDPPYEYETPHALETGPYYMIPAAGGMASTMGGPKINKFAQVENFERRPIPGLYAAGAAAGGLWYQDDIGGNQLGGGMVFGRVAARHAARRAKAEAARRPPEPPKPPKPPKEPKEPNGPKHGA</sequence>
<dbReference type="InterPro" id="IPR003953">
    <property type="entry name" value="FAD-dep_OxRdtase_2_FAD-bd"/>
</dbReference>
<dbReference type="Gene3D" id="3.90.700.10">
    <property type="entry name" value="Succinate dehydrogenase/fumarate reductase flavoprotein, catalytic domain"/>
    <property type="match status" value="1"/>
</dbReference>
<protein>
    <submittedName>
        <fullName evidence="8">Flavocytochrome c</fullName>
    </submittedName>
</protein>
<feature type="domain" description="FAD-dependent oxidoreductase 2 FAD-binding" evidence="7">
    <location>
        <begin position="55"/>
        <end position="485"/>
    </location>
</feature>
<dbReference type="PRINTS" id="PR00368">
    <property type="entry name" value="FADPNR"/>
</dbReference>
<keyword evidence="4" id="KW-0560">Oxidoreductase</keyword>
<keyword evidence="3" id="KW-0274">FAD</keyword>
<dbReference type="PANTHER" id="PTHR43400">
    <property type="entry name" value="FUMARATE REDUCTASE"/>
    <property type="match status" value="1"/>
</dbReference>
<dbReference type="PROSITE" id="PS51318">
    <property type="entry name" value="TAT"/>
    <property type="match status" value="1"/>
</dbReference>
<evidence type="ECO:0000313" key="8">
    <source>
        <dbReference type="EMBL" id="BBF23178.1"/>
    </source>
</evidence>
<evidence type="ECO:0000256" key="1">
    <source>
        <dbReference type="ARBA" id="ARBA00001974"/>
    </source>
</evidence>
<dbReference type="SUPFAM" id="SSF51905">
    <property type="entry name" value="FAD/NAD(P)-binding domain"/>
    <property type="match status" value="1"/>
</dbReference>
<feature type="compositionally biased region" description="Basic and acidic residues" evidence="5">
    <location>
        <begin position="504"/>
        <end position="514"/>
    </location>
</feature>
<dbReference type="InterPro" id="IPR006311">
    <property type="entry name" value="TAT_signal"/>
</dbReference>
<dbReference type="GO" id="GO:0008202">
    <property type="term" value="P:steroid metabolic process"/>
    <property type="evidence" value="ECO:0007669"/>
    <property type="project" value="UniProtKB-ARBA"/>
</dbReference>
<dbReference type="InterPro" id="IPR050315">
    <property type="entry name" value="FAD-oxidoreductase_2"/>
</dbReference>
<gene>
    <name evidence="8" type="ORF">SUTMEG_10690</name>
</gene>
<keyword evidence="9" id="KW-1185">Reference proteome</keyword>
<name>A0A2Z6IDH6_9BURK</name>
<dbReference type="OrthoDB" id="9813348at2"/>
<evidence type="ECO:0000256" key="3">
    <source>
        <dbReference type="ARBA" id="ARBA00022827"/>
    </source>
</evidence>
<evidence type="ECO:0000256" key="6">
    <source>
        <dbReference type="SAM" id="SignalP"/>
    </source>
</evidence>
<evidence type="ECO:0000259" key="7">
    <source>
        <dbReference type="Pfam" id="PF00890"/>
    </source>
</evidence>
<dbReference type="PANTHER" id="PTHR43400:SF10">
    <property type="entry name" value="3-OXOSTEROID 1-DEHYDROGENASE"/>
    <property type="match status" value="1"/>
</dbReference>
<keyword evidence="6" id="KW-0732">Signal</keyword>
<organism evidence="8 9">
    <name type="scientific">Sutterella megalosphaeroides</name>
    <dbReference type="NCBI Taxonomy" id="2494234"/>
    <lineage>
        <taxon>Bacteria</taxon>
        <taxon>Pseudomonadati</taxon>
        <taxon>Pseudomonadota</taxon>
        <taxon>Betaproteobacteria</taxon>
        <taxon>Burkholderiales</taxon>
        <taxon>Sutterellaceae</taxon>
        <taxon>Sutterella</taxon>
    </lineage>
</organism>
<dbReference type="KEGG" id="sutt:SUTMEG_10690"/>
<evidence type="ECO:0000313" key="9">
    <source>
        <dbReference type="Proteomes" id="UP000271003"/>
    </source>
</evidence>
<evidence type="ECO:0000256" key="5">
    <source>
        <dbReference type="SAM" id="MobiDB-lite"/>
    </source>
</evidence>
<dbReference type="GO" id="GO:0016491">
    <property type="term" value="F:oxidoreductase activity"/>
    <property type="evidence" value="ECO:0007669"/>
    <property type="project" value="UniProtKB-KW"/>
</dbReference>
<dbReference type="InterPro" id="IPR027477">
    <property type="entry name" value="Succ_DH/fumarate_Rdtase_cat_sf"/>
</dbReference>
<dbReference type="EMBL" id="AP018786">
    <property type="protein sequence ID" value="BBF23178.1"/>
    <property type="molecule type" value="Genomic_DNA"/>
</dbReference>
<comment type="cofactor">
    <cofactor evidence="1">
        <name>FAD</name>
        <dbReference type="ChEBI" id="CHEBI:57692"/>
    </cofactor>
</comment>
<feature type="chain" id="PRO_5016303841" evidence="6">
    <location>
        <begin position="27"/>
        <end position="535"/>
    </location>
</feature>
<proteinExistence type="predicted"/>
<feature type="region of interest" description="Disordered" evidence="5">
    <location>
        <begin position="497"/>
        <end position="535"/>
    </location>
</feature>
<feature type="region of interest" description="Disordered" evidence="5">
    <location>
        <begin position="20"/>
        <end position="51"/>
    </location>
</feature>
<dbReference type="Proteomes" id="UP000271003">
    <property type="component" value="Chromosome"/>
</dbReference>
<evidence type="ECO:0000256" key="4">
    <source>
        <dbReference type="ARBA" id="ARBA00023002"/>
    </source>
</evidence>
<feature type="compositionally biased region" description="Basic and acidic residues" evidence="5">
    <location>
        <begin position="32"/>
        <end position="51"/>
    </location>
</feature>
<evidence type="ECO:0000256" key="2">
    <source>
        <dbReference type="ARBA" id="ARBA00022630"/>
    </source>
</evidence>
<dbReference type="RefSeq" id="WP_120176809.1">
    <property type="nucleotide sequence ID" value="NZ_AP018786.1"/>
</dbReference>
<dbReference type="AlphaFoldDB" id="A0A2Z6IDH6"/>
<reference evidence="8 9" key="1">
    <citation type="journal article" date="2018" name="Int. J. Syst. Evol. Microbiol.">
        <title>Mesosutterella multiformis gen. nov., sp. nov., a member of the family Sutterellaceae and Sutterella megalosphaeroides sp. nov., isolated from human faeces.</title>
        <authorList>
            <person name="Sakamoto M."/>
            <person name="Ikeyama N."/>
            <person name="Kunihiro T."/>
            <person name="Iino T."/>
            <person name="Yuki M."/>
            <person name="Ohkuma M."/>
        </authorList>
    </citation>
    <scope>NUCLEOTIDE SEQUENCE [LARGE SCALE GENOMIC DNA]</scope>
    <source>
        <strain evidence="8 9">6FBBBH3</strain>
    </source>
</reference>
<keyword evidence="2" id="KW-0285">Flavoprotein</keyword>
<accession>A0A2Z6IDH6</accession>
<feature type="compositionally biased region" description="Basic and acidic residues" evidence="5">
    <location>
        <begin position="521"/>
        <end position="535"/>
    </location>
</feature>
<dbReference type="Gene3D" id="3.50.50.60">
    <property type="entry name" value="FAD/NAD(P)-binding domain"/>
    <property type="match status" value="1"/>
</dbReference>
<feature type="signal peptide" evidence="6">
    <location>
        <begin position="1"/>
        <end position="26"/>
    </location>
</feature>